<evidence type="ECO:0000256" key="2">
    <source>
        <dbReference type="SAM" id="Coils"/>
    </source>
</evidence>
<evidence type="ECO:0000256" key="3">
    <source>
        <dbReference type="SAM" id="MobiDB-lite"/>
    </source>
</evidence>
<name>A0A6I1MN61_9CLOT</name>
<dbReference type="Gene3D" id="2.70.98.10">
    <property type="match status" value="1"/>
</dbReference>
<dbReference type="EMBL" id="WHJC01000094">
    <property type="protein sequence ID" value="MPQ43682.1"/>
    <property type="molecule type" value="Genomic_DNA"/>
</dbReference>
<keyword evidence="7" id="KW-1185">Reference proteome</keyword>
<dbReference type="InterPro" id="IPR025706">
    <property type="entry name" value="Endoa_GalNAc"/>
</dbReference>
<dbReference type="Proteomes" id="UP000430345">
    <property type="component" value="Unassembled WGS sequence"/>
</dbReference>
<dbReference type="Pfam" id="PF00754">
    <property type="entry name" value="F5_F8_type_C"/>
    <property type="match status" value="1"/>
</dbReference>
<dbReference type="RefSeq" id="WP_152889421.1">
    <property type="nucleotide sequence ID" value="NZ_WHJC01000094.1"/>
</dbReference>
<dbReference type="InterPro" id="IPR040633">
    <property type="entry name" value="Gal_mutarotas_3"/>
</dbReference>
<feature type="domain" description="F5/8 type C" evidence="4">
    <location>
        <begin position="1275"/>
        <end position="1423"/>
    </location>
</feature>
<protein>
    <submittedName>
        <fullName evidence="6">O-GlcNAcase NagJ</fullName>
    </submittedName>
</protein>
<evidence type="ECO:0000256" key="1">
    <source>
        <dbReference type="ARBA" id="ARBA00023295"/>
    </source>
</evidence>
<evidence type="ECO:0000313" key="7">
    <source>
        <dbReference type="Proteomes" id="UP000430345"/>
    </source>
</evidence>
<reference evidence="6 7" key="1">
    <citation type="submission" date="2019-10" db="EMBL/GenBank/DDBJ databases">
        <title>The Genome Sequence of Clostridium tarantellae Isolated from Fish Brain.</title>
        <authorList>
            <person name="Bano L."/>
            <person name="Kiel M."/>
            <person name="Sales G."/>
            <person name="Doxey A.C."/>
            <person name="Mansfield M.J."/>
            <person name="Schiavone M."/>
            <person name="Rossetto O."/>
            <person name="Pirazzini M."/>
            <person name="Dobrindt U."/>
            <person name="Montecucco C."/>
        </authorList>
    </citation>
    <scope>NUCLEOTIDE SEQUENCE [LARGE SCALE GENOMIC DNA]</scope>
    <source>
        <strain evidence="6 7">DSM 3997</strain>
    </source>
</reference>
<dbReference type="Gene3D" id="2.60.120.260">
    <property type="entry name" value="Galactose-binding domain-like"/>
    <property type="match status" value="3"/>
</dbReference>
<dbReference type="InterPro" id="IPR013783">
    <property type="entry name" value="Ig-like_fold"/>
</dbReference>
<dbReference type="Pfam" id="PF00041">
    <property type="entry name" value="fn3"/>
    <property type="match status" value="1"/>
</dbReference>
<dbReference type="SUPFAM" id="SSF49265">
    <property type="entry name" value="Fibronectin type III"/>
    <property type="match status" value="1"/>
</dbReference>
<feature type="compositionally biased region" description="Polar residues" evidence="3">
    <location>
        <begin position="1295"/>
        <end position="1312"/>
    </location>
</feature>
<dbReference type="PROSITE" id="PS00018">
    <property type="entry name" value="EF_HAND_1"/>
    <property type="match status" value="1"/>
</dbReference>
<dbReference type="Pfam" id="PF17451">
    <property type="entry name" value="Glyco_hyd_101C"/>
    <property type="match status" value="1"/>
</dbReference>
<feature type="domain" description="Fibronectin type-III" evidence="5">
    <location>
        <begin position="1435"/>
        <end position="1520"/>
    </location>
</feature>
<organism evidence="6 7">
    <name type="scientific">Clostridium tarantellae</name>
    <dbReference type="NCBI Taxonomy" id="39493"/>
    <lineage>
        <taxon>Bacteria</taxon>
        <taxon>Bacillati</taxon>
        <taxon>Bacillota</taxon>
        <taxon>Clostridia</taxon>
        <taxon>Eubacteriales</taxon>
        <taxon>Clostridiaceae</taxon>
        <taxon>Clostridium</taxon>
    </lineage>
</organism>
<dbReference type="InterPro" id="IPR036116">
    <property type="entry name" value="FN3_sf"/>
</dbReference>
<dbReference type="OrthoDB" id="1095434at2"/>
<dbReference type="InterPro" id="IPR014718">
    <property type="entry name" value="GH-type_carb-bd"/>
</dbReference>
<keyword evidence="2" id="KW-0175">Coiled coil</keyword>
<dbReference type="InterPro" id="IPR008979">
    <property type="entry name" value="Galactose-bd-like_sf"/>
</dbReference>
<dbReference type="SUPFAM" id="SSF49785">
    <property type="entry name" value="Galactose-binding domain-like"/>
    <property type="match status" value="1"/>
</dbReference>
<dbReference type="GO" id="GO:0030246">
    <property type="term" value="F:carbohydrate binding"/>
    <property type="evidence" value="ECO:0007669"/>
    <property type="project" value="InterPro"/>
</dbReference>
<feature type="region of interest" description="Disordered" evidence="3">
    <location>
        <begin position="1295"/>
        <end position="1314"/>
    </location>
</feature>
<keyword evidence="1" id="KW-0378">Hydrolase</keyword>
<dbReference type="Pfam" id="PF17974">
    <property type="entry name" value="GalBD_like"/>
    <property type="match status" value="1"/>
</dbReference>
<keyword evidence="1" id="KW-0326">Glycosidase</keyword>
<evidence type="ECO:0000259" key="5">
    <source>
        <dbReference type="PROSITE" id="PS50853"/>
    </source>
</evidence>
<dbReference type="SMART" id="SM00060">
    <property type="entry name" value="FN3"/>
    <property type="match status" value="1"/>
</dbReference>
<dbReference type="Gene3D" id="3.20.20.80">
    <property type="entry name" value="Glycosidases"/>
    <property type="match status" value="1"/>
</dbReference>
<proteinExistence type="predicted"/>
<dbReference type="PROSITE" id="PS50022">
    <property type="entry name" value="FA58C_3"/>
    <property type="match status" value="1"/>
</dbReference>
<accession>A0A6I1MN61</accession>
<dbReference type="CDD" id="cd14244">
    <property type="entry name" value="GH_101_like"/>
    <property type="match status" value="1"/>
</dbReference>
<dbReference type="GO" id="GO:0033926">
    <property type="term" value="F:endo-alpha-N-acetylgalactosaminidase activity"/>
    <property type="evidence" value="ECO:0007669"/>
    <property type="project" value="InterPro"/>
</dbReference>
<dbReference type="Gene3D" id="2.60.120.870">
    <property type="match status" value="1"/>
</dbReference>
<dbReference type="CDD" id="cd00063">
    <property type="entry name" value="FN3"/>
    <property type="match status" value="1"/>
</dbReference>
<feature type="coiled-coil region" evidence="2">
    <location>
        <begin position="36"/>
        <end position="66"/>
    </location>
</feature>
<evidence type="ECO:0000259" key="4">
    <source>
        <dbReference type="PROSITE" id="PS50022"/>
    </source>
</evidence>
<dbReference type="InterPro" id="IPR035364">
    <property type="entry name" value="Beta_sandwich_GH101"/>
</dbReference>
<dbReference type="InterPro" id="IPR040502">
    <property type="entry name" value="GH101_dom-6"/>
</dbReference>
<gene>
    <name evidence="6" type="ORF">GBZ86_07915</name>
</gene>
<evidence type="ECO:0000313" key="6">
    <source>
        <dbReference type="EMBL" id="MPQ43682.1"/>
    </source>
</evidence>
<dbReference type="Gene3D" id="2.60.40.10">
    <property type="entry name" value="Immunoglobulins"/>
    <property type="match status" value="1"/>
</dbReference>
<dbReference type="Pfam" id="PF18080">
    <property type="entry name" value="Gal_mutarotas_3"/>
    <property type="match status" value="1"/>
</dbReference>
<dbReference type="InterPro" id="IPR003961">
    <property type="entry name" value="FN3_dom"/>
</dbReference>
<dbReference type="PROSITE" id="PS50853">
    <property type="entry name" value="FN3"/>
    <property type="match status" value="1"/>
</dbReference>
<dbReference type="InterPro" id="IPR018247">
    <property type="entry name" value="EF_Hand_1_Ca_BS"/>
</dbReference>
<dbReference type="InterPro" id="IPR000421">
    <property type="entry name" value="FA58C"/>
</dbReference>
<dbReference type="Pfam" id="PF12905">
    <property type="entry name" value="Glyco_hydro_101"/>
    <property type="match status" value="1"/>
</dbReference>
<sequence>MTKNKFIRKNAVKYTAAIVTSLYAFSLISPQVVKAIENTLETNKKIEEKNTNKKQLSVDENELINKIINKTNEEEIYTRTFDNSSDIDDYRVFMGEPSKLLVEDGVLKIANALYKEVRVVDEKSPLIKNGEYEFTAKMSKSGQFAAVFRFIDDNNYGMIGYDGGNWVLQSASDWKPISGPTLQAGQEYKIKIKYVKDKISVYINDNLEIETSLDIVSNFPMEAGKIGFRLWSTDKELHFDNVSYKAITGVPGDIKEREILEEDKEFISSENLQVTIDNKFPNVVNYAKGDKNINGTSISKESVKINKEEMKPEVTFNKESESKAVYTLDFNEYVPLTFDIAIEVIDNYVDIRLENVVEGEEFFLKTIEFKDHDLVSINSEETLGELTSAKVWGRNSSGDYYYNIKDKAIDNAPVKQTMTFINNGELSAGIENNVIDYSGQVQYKTTEKEGKKNIGLWNGTWIYREVEDKKVTPVFNGDLYSRVIIADDINEDNIISWEDVAIAYRDVMEKPEYNDMVRDKVSHIAMNFASQAQYPFERLVDQVAKYSNYIDGFGQMLLLKGYQSEGHDSAHPDYGNNFNERAGGLKGFNSMTETVEDKYNTKIGVHINATEAYPEAKYFSNELLQQPMTPGWAWLDQAYLIDKRKDILNHSETGLNARLREMQENAPGIDWVYVDTYWSNPWNEHKVEDFLLENKFAVATEYSGPFKRNSIWTHWADIQHGNNEYSRGLRSEIVRFVENEMRDVFPSDIHLMGAKHTGYSGWQNEKNLDETVKQFYTWELPTKYMQNFAITNWSDEEVKFENELVSKVTNLKSDNDGVGYEGNHELYKDGNLIYSSYTYKSGSLKSRDNRVFVPWGEDVNNPDKVYAWNDFKESKEWNVPATWANASEVYLYKTDGTGRTLLETIPVVEGKIELNLQDKTPYVVYKDKVENTTDKTKWSETSLVRDNGFNSYSFKDNEEDSYGWWTPSSSNGKIDNIYFEEDKGGSAGQTYLKIDGINDGRVSQEIKLEGGKHYSASVWAEVSDKSEKRAELEIVFGNGEKYSHYLDLTTYKNNIINTDKRGTRFQRIKVDFYLPEGENLVTMNLKAGEGKDENSYVRFDNARITEHKKSELEIEKEKEHLYFEDFETVDEGWGPFTQATGGECMTHLSETHEGYTNDTIDGEFSLKTRQSESGLVMKTSPGLLKFDPQKKYKVTFDYKFIEDNAKYDLVVRTDAGGKAEEKMDIALPAYEGEIGKFEIAFKTGDFEDYFVGFERKSGTLIIDNFTVDEYEGEVPDYIPEGIDKTMINPSSIKVNASSEETQSENGAASNASDLDESTIWHSRYSAPAEKPHYLTLELDKTYKINKLRYVPRQSGSNGNITEYKVLISNDGVNFNEVSTGNLQNNNEEKFITFEEVEAKYVKLEVLNSVGDFASAAEVNVYKVEETPEIIVKPGKIESLKANETTNNSITISWKKPSIGGEIKEYVIYKDGVEVERVPSTSTTYTLESLKSNTLYNIKVVAIDKQDQKSRPVAINGRTLK</sequence>
<comment type="caution">
    <text evidence="6">The sequence shown here is derived from an EMBL/GenBank/DDBJ whole genome shotgun (WGS) entry which is preliminary data.</text>
</comment>